<keyword evidence="4" id="KW-0804">Transcription</keyword>
<evidence type="ECO:0000256" key="6">
    <source>
        <dbReference type="SAM" id="MobiDB-lite"/>
    </source>
</evidence>
<comment type="subunit">
    <text evidence="1">Self-associates forming complexes of several hundred monomers.</text>
</comment>
<comment type="function">
    <text evidence="5">Involved in transvection phenomena (= synapsis-dependent gene expression), where the synaptic pairing of chromosomes carrying genes with which zeste interacts influences the expression of these genes. Zeste binds to DNA and stimulates transcription from a nearby promoter.</text>
</comment>
<evidence type="ECO:0000256" key="2">
    <source>
        <dbReference type="ARBA" id="ARBA00016807"/>
    </source>
</evidence>
<evidence type="ECO:0000259" key="7">
    <source>
        <dbReference type="Pfam" id="PF13873"/>
    </source>
</evidence>
<evidence type="ECO:0000313" key="8">
    <source>
        <dbReference type="EMBL" id="KAG7306718.1"/>
    </source>
</evidence>
<evidence type="ECO:0000256" key="3">
    <source>
        <dbReference type="ARBA" id="ARBA00023015"/>
    </source>
</evidence>
<feature type="compositionally biased region" description="Low complexity" evidence="6">
    <location>
        <begin position="190"/>
        <end position="200"/>
    </location>
</feature>
<keyword evidence="9" id="KW-1185">Reference proteome</keyword>
<evidence type="ECO:0000256" key="4">
    <source>
        <dbReference type="ARBA" id="ARBA00023163"/>
    </source>
</evidence>
<feature type="region of interest" description="Disordered" evidence="6">
    <location>
        <begin position="178"/>
        <end position="216"/>
    </location>
</feature>
<sequence>MAPRRRVTDKQLDILLSFVDKWQKSSLDDTDRSGGPLAKETRHRRWAGLASRLNAIEGGVVKSAFKWRRYWIEFKNTTKAKAADRRRQLGYRDENSQLQSLDRFALRALAIMGLPPPGDSQEFPDAEASELSSLEDFEPKQPLSQGVDASGDPLIVIENLDYPDHDYVVQEEPVESYIAEDKNEPESEPETTNNDATTTENEPRGDSFKMQTPPSLASADVPAWAYELELGRLRMETEIAGQMGSLVRVMERIANTLDTKLTAIHDAVRKIASKK</sequence>
<keyword evidence="3" id="KW-0805">Transcription regulation</keyword>
<dbReference type="InterPro" id="IPR028002">
    <property type="entry name" value="Myb_DNA-bind_5"/>
</dbReference>
<evidence type="ECO:0000256" key="1">
    <source>
        <dbReference type="ARBA" id="ARBA00011764"/>
    </source>
</evidence>
<gene>
    <name evidence="8" type="ORF">JYU34_008146</name>
</gene>
<dbReference type="Proteomes" id="UP000823941">
    <property type="component" value="Chromosome 11"/>
</dbReference>
<protein>
    <recommendedName>
        <fullName evidence="2">Regulatory protein zeste</fullName>
    </recommendedName>
</protein>
<dbReference type="Pfam" id="PF13873">
    <property type="entry name" value="Myb_DNA-bind_5"/>
    <property type="match status" value="1"/>
</dbReference>
<reference evidence="8 9" key="1">
    <citation type="submission" date="2021-06" db="EMBL/GenBank/DDBJ databases">
        <title>A haploid diamondback moth (Plutella xylostella L.) genome assembly resolves 31 chromosomes and identifies a diamide resistance mutation.</title>
        <authorList>
            <person name="Ward C.M."/>
            <person name="Perry K.D."/>
            <person name="Baker G."/>
            <person name="Powis K."/>
            <person name="Heckel D.G."/>
            <person name="Baxter S.W."/>
        </authorList>
    </citation>
    <scope>NUCLEOTIDE SEQUENCE [LARGE SCALE GENOMIC DNA]</scope>
    <source>
        <strain evidence="8 9">LV</strain>
        <tissue evidence="8">Single pupa</tissue>
    </source>
</reference>
<dbReference type="EMBL" id="JAHIBW010000011">
    <property type="protein sequence ID" value="KAG7306718.1"/>
    <property type="molecule type" value="Genomic_DNA"/>
</dbReference>
<feature type="domain" description="Myb/SANT-like DNA-binding" evidence="7">
    <location>
        <begin position="6"/>
        <end position="83"/>
    </location>
</feature>
<evidence type="ECO:0000313" key="9">
    <source>
        <dbReference type="Proteomes" id="UP000823941"/>
    </source>
</evidence>
<accession>A0ABQ7QNV4</accession>
<feature type="region of interest" description="Disordered" evidence="6">
    <location>
        <begin position="115"/>
        <end position="149"/>
    </location>
</feature>
<comment type="caution">
    <text evidence="8">The sequence shown here is derived from an EMBL/GenBank/DDBJ whole genome shotgun (WGS) entry which is preliminary data.</text>
</comment>
<name>A0ABQ7QNV4_PLUXY</name>
<proteinExistence type="predicted"/>
<feature type="compositionally biased region" description="Acidic residues" evidence="6">
    <location>
        <begin position="122"/>
        <end position="136"/>
    </location>
</feature>
<evidence type="ECO:0000256" key="5">
    <source>
        <dbReference type="ARBA" id="ARBA00025466"/>
    </source>
</evidence>
<organism evidence="8 9">
    <name type="scientific">Plutella xylostella</name>
    <name type="common">Diamondback moth</name>
    <name type="synonym">Plutella maculipennis</name>
    <dbReference type="NCBI Taxonomy" id="51655"/>
    <lineage>
        <taxon>Eukaryota</taxon>
        <taxon>Metazoa</taxon>
        <taxon>Ecdysozoa</taxon>
        <taxon>Arthropoda</taxon>
        <taxon>Hexapoda</taxon>
        <taxon>Insecta</taxon>
        <taxon>Pterygota</taxon>
        <taxon>Neoptera</taxon>
        <taxon>Endopterygota</taxon>
        <taxon>Lepidoptera</taxon>
        <taxon>Glossata</taxon>
        <taxon>Ditrysia</taxon>
        <taxon>Yponomeutoidea</taxon>
        <taxon>Plutellidae</taxon>
        <taxon>Plutella</taxon>
    </lineage>
</organism>